<organism evidence="3">
    <name type="scientific">Thelazia callipaeda</name>
    <name type="common">Oriental eyeworm</name>
    <name type="synonym">Parasitic nematode</name>
    <dbReference type="NCBI Taxonomy" id="103827"/>
    <lineage>
        <taxon>Eukaryota</taxon>
        <taxon>Metazoa</taxon>
        <taxon>Ecdysozoa</taxon>
        <taxon>Nematoda</taxon>
        <taxon>Chromadorea</taxon>
        <taxon>Rhabditida</taxon>
        <taxon>Spirurina</taxon>
        <taxon>Spiruromorpha</taxon>
        <taxon>Thelazioidea</taxon>
        <taxon>Thelaziidae</taxon>
        <taxon>Thelazia</taxon>
    </lineage>
</organism>
<keyword evidence="2" id="KW-0472">Membrane</keyword>
<evidence type="ECO:0000313" key="3">
    <source>
        <dbReference type="WBParaSite" id="TCLT_0001086001-mRNA-1"/>
    </source>
</evidence>
<proteinExistence type="predicted"/>
<keyword evidence="2" id="KW-0812">Transmembrane</keyword>
<feature type="compositionally biased region" description="Polar residues" evidence="1">
    <location>
        <begin position="616"/>
        <end position="625"/>
    </location>
</feature>
<accession>A0A0N5DCD8</accession>
<feature type="region of interest" description="Disordered" evidence="1">
    <location>
        <begin position="616"/>
        <end position="636"/>
    </location>
</feature>
<keyword evidence="2" id="KW-1133">Transmembrane helix</keyword>
<name>A0A0N5DCD8_THECL</name>
<feature type="transmembrane region" description="Helical" evidence="2">
    <location>
        <begin position="520"/>
        <end position="541"/>
    </location>
</feature>
<evidence type="ECO:0000256" key="1">
    <source>
        <dbReference type="SAM" id="MobiDB-lite"/>
    </source>
</evidence>
<dbReference type="WBParaSite" id="TCLT_0001086001-mRNA-1">
    <property type="protein sequence ID" value="TCLT_0001086001-mRNA-1"/>
    <property type="gene ID" value="TCLT_0001086001"/>
</dbReference>
<feature type="compositionally biased region" description="Basic and acidic residues" evidence="1">
    <location>
        <begin position="627"/>
        <end position="636"/>
    </location>
</feature>
<evidence type="ECO:0000256" key="2">
    <source>
        <dbReference type="SAM" id="Phobius"/>
    </source>
</evidence>
<protein>
    <submittedName>
        <fullName evidence="3">Protein-tyrosine-phosphatase</fullName>
    </submittedName>
</protein>
<sequence>LITPVLPPSQLTEGTAQSTSIPTAPLIISDVTIASTKEQIESTKTTIVAAKNHVPVQQTPVNGEFYESTHTFLSTVSTAHQNTFASFTTVSTAIIIPSNFFPKNDISESNLHTISKANGADSSQTIEEDNDSFLFFWPTLSPIRTQTIGSYFSGMKTSSTIATGFTRMVPGTYHNSDTRSGNSNTENTVKIYQPNSKYDNSFINHEPTTAMKLPSEIIYEPNQLTYLKDSFNFSPDINDPYHSKEIMKSGFYDNQNFEQNHLKLADSNLKCVNCLSTIMPGNTAPAPFPPHISFTSTVPAPVVPHALTKIMQISNKLTNNISIRQSNGNYFEDLWNDIAEPPALIVNNNVEDTRSKTITTASSTTTITSNNLLSSPLTSRPATSTSYTLVTQPITISVEEERKTHTIHTTHASKSIASVISRKTSTISSLAENEAFATEEKGIKRLGRPEVENWGGLQLKYKPQRVLTTSTTASSTLRHRIRTTLISHTIYAVRPTTPMGGLVTSSAKTPTGPTDFPRTALISIASLSVIIIIAIVVFCVFRCRQSGPSTDQYPMVCNGKQSGYAPIPAEMSPQMMHESSTPHTGPFFQNRVNQLNGYQPIKGAVIPSGSTSAGNIKGNGATSSNNRKKEFKEWYV</sequence>
<dbReference type="AlphaFoldDB" id="A0A0N5DCD8"/>
<reference evidence="3" key="1">
    <citation type="submission" date="2017-02" db="UniProtKB">
        <authorList>
            <consortium name="WormBaseParasite"/>
        </authorList>
    </citation>
    <scope>IDENTIFICATION</scope>
</reference>